<dbReference type="InterPro" id="IPR028564">
    <property type="entry name" value="MT_TRM10-typ"/>
</dbReference>
<evidence type="ECO:0000259" key="1">
    <source>
        <dbReference type="PROSITE" id="PS51675"/>
    </source>
</evidence>
<organism evidence="2 3">
    <name type="scientific">Dreissena polymorpha</name>
    <name type="common">Zebra mussel</name>
    <name type="synonym">Mytilus polymorpha</name>
    <dbReference type="NCBI Taxonomy" id="45954"/>
    <lineage>
        <taxon>Eukaryota</taxon>
        <taxon>Metazoa</taxon>
        <taxon>Spiralia</taxon>
        <taxon>Lophotrochozoa</taxon>
        <taxon>Mollusca</taxon>
        <taxon>Bivalvia</taxon>
        <taxon>Autobranchia</taxon>
        <taxon>Heteroconchia</taxon>
        <taxon>Euheterodonta</taxon>
        <taxon>Imparidentia</taxon>
        <taxon>Neoheterodontei</taxon>
        <taxon>Myida</taxon>
        <taxon>Dreissenoidea</taxon>
        <taxon>Dreissenidae</taxon>
        <taxon>Dreissena</taxon>
    </lineage>
</organism>
<proteinExistence type="predicted"/>
<evidence type="ECO:0000313" key="2">
    <source>
        <dbReference type="EMBL" id="KAH3845763.1"/>
    </source>
</evidence>
<evidence type="ECO:0000313" key="3">
    <source>
        <dbReference type="Proteomes" id="UP000828390"/>
    </source>
</evidence>
<dbReference type="Proteomes" id="UP000828390">
    <property type="component" value="Unassembled WGS sequence"/>
</dbReference>
<gene>
    <name evidence="2" type="ORF">DPMN_088051</name>
</gene>
<sequence length="63" mass="7244">MQEIRQATKKLKNEKAPVIDRIQAELLKAEEQITPTVLASILRKVTAHEDWKVGLIVKLPKKR</sequence>
<protein>
    <recommendedName>
        <fullName evidence="1">SAM-dependent MTase TRM10-type domain-containing protein</fullName>
    </recommendedName>
</protein>
<accession>A0A9D4KUC5</accession>
<name>A0A9D4KUC5_DREPO</name>
<dbReference type="EMBL" id="JAIWYP010000003">
    <property type="protein sequence ID" value="KAH3845763.1"/>
    <property type="molecule type" value="Genomic_DNA"/>
</dbReference>
<dbReference type="AlphaFoldDB" id="A0A9D4KUC5"/>
<dbReference type="PROSITE" id="PS51675">
    <property type="entry name" value="SAM_MT_TRM10"/>
    <property type="match status" value="1"/>
</dbReference>
<feature type="domain" description="SAM-dependent MTase TRM10-type" evidence="1">
    <location>
        <begin position="1"/>
        <end position="63"/>
    </location>
</feature>
<reference evidence="2" key="1">
    <citation type="journal article" date="2019" name="bioRxiv">
        <title>The Genome of the Zebra Mussel, Dreissena polymorpha: A Resource for Invasive Species Research.</title>
        <authorList>
            <person name="McCartney M.A."/>
            <person name="Auch B."/>
            <person name="Kono T."/>
            <person name="Mallez S."/>
            <person name="Zhang Y."/>
            <person name="Obille A."/>
            <person name="Becker A."/>
            <person name="Abrahante J.E."/>
            <person name="Garbe J."/>
            <person name="Badalamenti J.P."/>
            <person name="Herman A."/>
            <person name="Mangelson H."/>
            <person name="Liachko I."/>
            <person name="Sullivan S."/>
            <person name="Sone E.D."/>
            <person name="Koren S."/>
            <person name="Silverstein K.A.T."/>
            <person name="Beckman K.B."/>
            <person name="Gohl D.M."/>
        </authorList>
    </citation>
    <scope>NUCLEOTIDE SEQUENCE</scope>
    <source>
        <strain evidence="2">Duluth1</strain>
        <tissue evidence="2">Whole animal</tissue>
    </source>
</reference>
<reference evidence="2" key="2">
    <citation type="submission" date="2020-11" db="EMBL/GenBank/DDBJ databases">
        <authorList>
            <person name="McCartney M.A."/>
            <person name="Auch B."/>
            <person name="Kono T."/>
            <person name="Mallez S."/>
            <person name="Becker A."/>
            <person name="Gohl D.M."/>
            <person name="Silverstein K.A.T."/>
            <person name="Koren S."/>
            <person name="Bechman K.B."/>
            <person name="Herman A."/>
            <person name="Abrahante J.E."/>
            <person name="Garbe J."/>
        </authorList>
    </citation>
    <scope>NUCLEOTIDE SEQUENCE</scope>
    <source>
        <strain evidence="2">Duluth1</strain>
        <tissue evidence="2">Whole animal</tissue>
    </source>
</reference>
<keyword evidence="3" id="KW-1185">Reference proteome</keyword>
<comment type="caution">
    <text evidence="2">The sequence shown here is derived from an EMBL/GenBank/DDBJ whole genome shotgun (WGS) entry which is preliminary data.</text>
</comment>